<reference evidence="2 3" key="1">
    <citation type="submission" date="2016-06" db="EMBL/GenBank/DDBJ databases">
        <title>Four novel species of enterococci isolated from chicken manure.</title>
        <authorList>
            <person name="Van Tyne D."/>
        </authorList>
    </citation>
    <scope>NUCLEOTIDE SEQUENCE [LARGE SCALE GENOMIC DNA]</scope>
    <source>
        <strain evidence="2 3">CU12B</strain>
    </source>
</reference>
<dbReference type="InterPro" id="IPR001932">
    <property type="entry name" value="PPM-type_phosphatase-like_dom"/>
</dbReference>
<proteinExistence type="predicted"/>
<keyword evidence="3" id="KW-1185">Reference proteome</keyword>
<comment type="caution">
    <text evidence="2">The sequence shown here is derived from an EMBL/GenBank/DDBJ whole genome shotgun (WGS) entry which is preliminary data.</text>
</comment>
<dbReference type="SMART" id="SM00332">
    <property type="entry name" value="PP2Cc"/>
    <property type="match status" value="1"/>
</dbReference>
<evidence type="ECO:0000313" key="3">
    <source>
        <dbReference type="Proteomes" id="UP000782705"/>
    </source>
</evidence>
<evidence type="ECO:0000313" key="2">
    <source>
        <dbReference type="EMBL" id="KAF1304117.1"/>
    </source>
</evidence>
<dbReference type="Proteomes" id="UP000782705">
    <property type="component" value="Unassembled WGS sequence"/>
</dbReference>
<dbReference type="Gene3D" id="3.60.40.10">
    <property type="entry name" value="PPM-type phosphatase domain"/>
    <property type="match status" value="1"/>
</dbReference>
<dbReference type="NCBIfam" id="NF033484">
    <property type="entry name" value="Stp1_PP2C_phos"/>
    <property type="match status" value="1"/>
</dbReference>
<evidence type="ECO:0000259" key="1">
    <source>
        <dbReference type="PROSITE" id="PS51746"/>
    </source>
</evidence>
<name>A0ABQ6Z023_9ENTE</name>
<gene>
    <name evidence="2" type="ORF">BAU17_04275</name>
</gene>
<dbReference type="Pfam" id="PF13672">
    <property type="entry name" value="PP2C_2"/>
    <property type="match status" value="1"/>
</dbReference>
<protein>
    <submittedName>
        <fullName evidence="2">Protein phosphatase</fullName>
    </submittedName>
</protein>
<dbReference type="PROSITE" id="PS51746">
    <property type="entry name" value="PPM_2"/>
    <property type="match status" value="1"/>
</dbReference>
<organism evidence="2 3">
    <name type="scientific">Candidatus Enterococcus willemsii</name>
    <dbReference type="NCBI Taxonomy" id="1857215"/>
    <lineage>
        <taxon>Bacteria</taxon>
        <taxon>Bacillati</taxon>
        <taxon>Bacillota</taxon>
        <taxon>Bacilli</taxon>
        <taxon>Lactobacillales</taxon>
        <taxon>Enterococcaceae</taxon>
        <taxon>Enterococcus</taxon>
    </lineage>
</organism>
<feature type="domain" description="PPM-type phosphatase" evidence="1">
    <location>
        <begin position="2"/>
        <end position="241"/>
    </location>
</feature>
<dbReference type="SUPFAM" id="SSF81606">
    <property type="entry name" value="PP2C-like"/>
    <property type="match status" value="1"/>
</dbReference>
<sequence>MEIHYQSDVGKRRNTNQDYAATFVNQKGYTLALLADGMGGHRAGDVASHDTVEELGSKWETSEIADNEKAAQWLIQHIQAENTTIYERGQADMALGGMGTTLEAVVILEDQFTLAHVGDSRTYLFRKGELIQLTEDHSLVNVLVKSGEITKEMAANHPRRNVVTRSIGMPGTVEVDVATHFIAENDYLLLCSDGLTNMVNDETIQSYLETSDSLEETVQKLIDTANEQGGVDNITVLLIDLGGAIK</sequence>
<dbReference type="CDD" id="cd00143">
    <property type="entry name" value="PP2Cc"/>
    <property type="match status" value="1"/>
</dbReference>
<dbReference type="EMBL" id="MAEL01000035">
    <property type="protein sequence ID" value="KAF1304117.1"/>
    <property type="molecule type" value="Genomic_DNA"/>
</dbReference>
<accession>A0ABQ6Z023</accession>
<dbReference type="InterPro" id="IPR015655">
    <property type="entry name" value="PP2C"/>
</dbReference>
<dbReference type="RefSeq" id="WP_161901987.1">
    <property type="nucleotide sequence ID" value="NZ_MAEL01000035.1"/>
</dbReference>
<dbReference type="PANTHER" id="PTHR47992">
    <property type="entry name" value="PROTEIN PHOSPHATASE"/>
    <property type="match status" value="1"/>
</dbReference>
<dbReference type="SMART" id="SM00331">
    <property type="entry name" value="PP2C_SIG"/>
    <property type="match status" value="1"/>
</dbReference>
<dbReference type="InterPro" id="IPR036457">
    <property type="entry name" value="PPM-type-like_dom_sf"/>
</dbReference>